<dbReference type="SUPFAM" id="SSF53756">
    <property type="entry name" value="UDP-Glycosyltransferase/glycogen phosphorylase"/>
    <property type="match status" value="1"/>
</dbReference>
<dbReference type="AlphaFoldDB" id="A0A0F9V956"/>
<evidence type="ECO:0000256" key="6">
    <source>
        <dbReference type="ARBA" id="ARBA00022984"/>
    </source>
</evidence>
<dbReference type="EMBL" id="LAZR01000628">
    <property type="protein sequence ID" value="KKN62333.1"/>
    <property type="molecule type" value="Genomic_DNA"/>
</dbReference>
<evidence type="ECO:0000256" key="9">
    <source>
        <dbReference type="ARBA" id="ARBA00023316"/>
    </source>
</evidence>
<dbReference type="GO" id="GO:0008360">
    <property type="term" value="P:regulation of cell shape"/>
    <property type="evidence" value="ECO:0007669"/>
    <property type="project" value="UniProtKB-KW"/>
</dbReference>
<dbReference type="GO" id="GO:0050511">
    <property type="term" value="F:undecaprenyldiphospho-muramoylpentapeptide beta-N-acetylglucosaminyltransferase activity"/>
    <property type="evidence" value="ECO:0007669"/>
    <property type="project" value="InterPro"/>
</dbReference>
<dbReference type="PANTHER" id="PTHR21015:SF22">
    <property type="entry name" value="GLYCOSYLTRANSFERASE"/>
    <property type="match status" value="1"/>
</dbReference>
<dbReference type="PANTHER" id="PTHR21015">
    <property type="entry name" value="UDP-N-ACETYLGLUCOSAMINE--N-ACETYLMURAMYL-(PENTAPEPTIDE) PYROPHOSPHORYL-UNDECAPRENOL N-ACETYLGLUCOSAMINE TRANSFERASE 1"/>
    <property type="match status" value="1"/>
</dbReference>
<feature type="domain" description="Glycosyltransferase family 28 N-terminal" evidence="10">
    <location>
        <begin position="7"/>
        <end position="144"/>
    </location>
</feature>
<evidence type="ECO:0000259" key="11">
    <source>
        <dbReference type="Pfam" id="PF04101"/>
    </source>
</evidence>
<evidence type="ECO:0000256" key="8">
    <source>
        <dbReference type="ARBA" id="ARBA00023306"/>
    </source>
</evidence>
<dbReference type="GO" id="GO:0051301">
    <property type="term" value="P:cell division"/>
    <property type="evidence" value="ECO:0007669"/>
    <property type="project" value="UniProtKB-KW"/>
</dbReference>
<keyword evidence="9" id="KW-0961">Cell wall biogenesis/degradation</keyword>
<feature type="domain" description="Glycosyl transferase family 28 C-terminal" evidence="11">
    <location>
        <begin position="193"/>
        <end position="349"/>
    </location>
</feature>
<evidence type="ECO:0000256" key="3">
    <source>
        <dbReference type="ARBA" id="ARBA00022676"/>
    </source>
</evidence>
<keyword evidence="6" id="KW-0573">Peptidoglycan synthesis</keyword>
<comment type="caution">
    <text evidence="12">The sequence shown here is derived from an EMBL/GenBank/DDBJ whole genome shotgun (WGS) entry which is preliminary data.</text>
</comment>
<dbReference type="GO" id="GO:0009252">
    <property type="term" value="P:peptidoglycan biosynthetic process"/>
    <property type="evidence" value="ECO:0007669"/>
    <property type="project" value="UniProtKB-KW"/>
</dbReference>
<organism evidence="12">
    <name type="scientific">marine sediment metagenome</name>
    <dbReference type="NCBI Taxonomy" id="412755"/>
    <lineage>
        <taxon>unclassified sequences</taxon>
        <taxon>metagenomes</taxon>
        <taxon>ecological metagenomes</taxon>
    </lineage>
</organism>
<dbReference type="Pfam" id="PF03033">
    <property type="entry name" value="Glyco_transf_28"/>
    <property type="match status" value="1"/>
</dbReference>
<dbReference type="CDD" id="cd03785">
    <property type="entry name" value="GT28_MurG"/>
    <property type="match status" value="1"/>
</dbReference>
<reference evidence="12" key="1">
    <citation type="journal article" date="2015" name="Nature">
        <title>Complex archaea that bridge the gap between prokaryotes and eukaryotes.</title>
        <authorList>
            <person name="Spang A."/>
            <person name="Saw J.H."/>
            <person name="Jorgensen S.L."/>
            <person name="Zaremba-Niedzwiedzka K."/>
            <person name="Martijn J."/>
            <person name="Lind A.E."/>
            <person name="van Eijk R."/>
            <person name="Schleper C."/>
            <person name="Guy L."/>
            <person name="Ettema T.J."/>
        </authorList>
    </citation>
    <scope>NUCLEOTIDE SEQUENCE</scope>
</reference>
<evidence type="ECO:0000256" key="2">
    <source>
        <dbReference type="ARBA" id="ARBA00022618"/>
    </source>
</evidence>
<evidence type="ECO:0000313" key="12">
    <source>
        <dbReference type="EMBL" id="KKN62333.1"/>
    </source>
</evidence>
<keyword evidence="1" id="KW-1003">Cell membrane</keyword>
<evidence type="ECO:0008006" key="13">
    <source>
        <dbReference type="Google" id="ProtNLM"/>
    </source>
</evidence>
<gene>
    <name evidence="12" type="ORF">LCGC14_0512960</name>
</gene>
<evidence type="ECO:0000259" key="10">
    <source>
        <dbReference type="Pfam" id="PF03033"/>
    </source>
</evidence>
<keyword evidence="4" id="KW-0808">Transferase</keyword>
<keyword evidence="2" id="KW-0132">Cell division</keyword>
<dbReference type="GO" id="GO:0005975">
    <property type="term" value="P:carbohydrate metabolic process"/>
    <property type="evidence" value="ECO:0007669"/>
    <property type="project" value="InterPro"/>
</dbReference>
<evidence type="ECO:0000256" key="4">
    <source>
        <dbReference type="ARBA" id="ARBA00022679"/>
    </source>
</evidence>
<evidence type="ECO:0000256" key="7">
    <source>
        <dbReference type="ARBA" id="ARBA00023136"/>
    </source>
</evidence>
<dbReference type="InterPro" id="IPR006009">
    <property type="entry name" value="GlcNAc_MurG"/>
</dbReference>
<keyword evidence="5" id="KW-0133">Cell shape</keyword>
<evidence type="ECO:0000256" key="5">
    <source>
        <dbReference type="ARBA" id="ARBA00022960"/>
    </source>
</evidence>
<dbReference type="Gene3D" id="3.40.50.2000">
    <property type="entry name" value="Glycogen Phosphorylase B"/>
    <property type="match status" value="2"/>
</dbReference>
<accession>A0A0F9V956</accession>
<keyword evidence="3" id="KW-0328">Glycosyltransferase</keyword>
<keyword evidence="8" id="KW-0131">Cell cycle</keyword>
<name>A0A0F9V956_9ZZZZ</name>
<keyword evidence="7" id="KW-0472">Membrane</keyword>
<sequence length="371" mass="39574">MRSSLYIFAGGGSGGHLFPGLAVAEQLRQIDTEAKIVFVCSSRPIDRQILDPTPYAVVGQTIRPTPHRWREWPGFLWSVMASSRRMRKLLANLHPRAVLGTGGYAAGPAVWRAARAGYRTALLNPDMVPGKANRALARHVGAIFTQFDSTAKHFPAAARGLIHPVGCPVRGELVSASRSEAVKHFGLLTKRKTLLVFGGSQAAATINAAVAGMIEELGSLAKQWQVLAIVGPEGEGLAETNGSGSHLRIRCLPYCRRMDLAYAAADLAVCRAGAASVAELTATGTPAVFMPYPWHKDHHQHLNAEPLVEAGGAVICEDAKATAANVAGLRRTLLPIIGDSGRLGAMARAMRPLARPEAAREVAQWLCGRPD</sequence>
<protein>
    <recommendedName>
        <fullName evidence="13">Glycosyltransferase family 28 N-terminal domain-containing protein</fullName>
    </recommendedName>
</protein>
<evidence type="ECO:0000256" key="1">
    <source>
        <dbReference type="ARBA" id="ARBA00022475"/>
    </source>
</evidence>
<dbReference type="HAMAP" id="MF_00033">
    <property type="entry name" value="MurG"/>
    <property type="match status" value="1"/>
</dbReference>
<dbReference type="GO" id="GO:0071555">
    <property type="term" value="P:cell wall organization"/>
    <property type="evidence" value="ECO:0007669"/>
    <property type="project" value="UniProtKB-KW"/>
</dbReference>
<dbReference type="InterPro" id="IPR004276">
    <property type="entry name" value="GlycoTrans_28_N"/>
</dbReference>
<proteinExistence type="inferred from homology"/>
<dbReference type="InterPro" id="IPR007235">
    <property type="entry name" value="Glyco_trans_28_C"/>
</dbReference>
<dbReference type="Pfam" id="PF04101">
    <property type="entry name" value="Glyco_tran_28_C"/>
    <property type="match status" value="1"/>
</dbReference>